<accession>A0A4Y7PSK5</accession>
<dbReference type="EMBL" id="ML170213">
    <property type="protein sequence ID" value="TDL18026.1"/>
    <property type="molecule type" value="Genomic_DNA"/>
</dbReference>
<gene>
    <name evidence="2" type="ORF">BD410DRAFT_512584</name>
</gene>
<sequence length="99" mass="11300">MERLYVTPVLKAELAQKYDIGRDWAVTAYAALGAREEPLTYEEGDQLGLKVALQIAEVRERVQQRRRKGRRYSGFSARDAHDFVPQRTRSPSPAGMSFD</sequence>
<protein>
    <submittedName>
        <fullName evidence="2">Uncharacterized protein</fullName>
    </submittedName>
</protein>
<dbReference type="OrthoDB" id="2593747at2759"/>
<proteinExistence type="predicted"/>
<dbReference type="Proteomes" id="UP000294933">
    <property type="component" value="Unassembled WGS sequence"/>
</dbReference>
<dbReference type="STRING" id="50990.A0A4Y7PSK5"/>
<evidence type="ECO:0000256" key="1">
    <source>
        <dbReference type="SAM" id="MobiDB-lite"/>
    </source>
</evidence>
<reference evidence="2 3" key="1">
    <citation type="submission" date="2018-06" db="EMBL/GenBank/DDBJ databases">
        <title>A transcriptomic atlas of mushroom development highlights an independent origin of complex multicellularity.</title>
        <authorList>
            <consortium name="DOE Joint Genome Institute"/>
            <person name="Krizsan K."/>
            <person name="Almasi E."/>
            <person name="Merenyi Z."/>
            <person name="Sahu N."/>
            <person name="Viragh M."/>
            <person name="Koszo T."/>
            <person name="Mondo S."/>
            <person name="Kiss B."/>
            <person name="Balint B."/>
            <person name="Kues U."/>
            <person name="Barry K."/>
            <person name="Hegedus J.C."/>
            <person name="Henrissat B."/>
            <person name="Johnson J."/>
            <person name="Lipzen A."/>
            <person name="Ohm R."/>
            <person name="Nagy I."/>
            <person name="Pangilinan J."/>
            <person name="Yan J."/>
            <person name="Xiong Y."/>
            <person name="Grigoriev I.V."/>
            <person name="Hibbett D.S."/>
            <person name="Nagy L.G."/>
        </authorList>
    </citation>
    <scope>NUCLEOTIDE SEQUENCE [LARGE SCALE GENOMIC DNA]</scope>
    <source>
        <strain evidence="2 3">SZMC22713</strain>
    </source>
</reference>
<keyword evidence="3" id="KW-1185">Reference proteome</keyword>
<dbReference type="AlphaFoldDB" id="A0A4Y7PSK5"/>
<feature type="region of interest" description="Disordered" evidence="1">
    <location>
        <begin position="80"/>
        <end position="99"/>
    </location>
</feature>
<organism evidence="2 3">
    <name type="scientific">Rickenella mellea</name>
    <dbReference type="NCBI Taxonomy" id="50990"/>
    <lineage>
        <taxon>Eukaryota</taxon>
        <taxon>Fungi</taxon>
        <taxon>Dikarya</taxon>
        <taxon>Basidiomycota</taxon>
        <taxon>Agaricomycotina</taxon>
        <taxon>Agaricomycetes</taxon>
        <taxon>Hymenochaetales</taxon>
        <taxon>Rickenellaceae</taxon>
        <taxon>Rickenella</taxon>
    </lineage>
</organism>
<evidence type="ECO:0000313" key="2">
    <source>
        <dbReference type="EMBL" id="TDL18026.1"/>
    </source>
</evidence>
<dbReference type="VEuPathDB" id="FungiDB:BD410DRAFT_512584"/>
<name>A0A4Y7PSK5_9AGAM</name>
<evidence type="ECO:0000313" key="3">
    <source>
        <dbReference type="Proteomes" id="UP000294933"/>
    </source>
</evidence>